<name>A0A852PM57_HAEHA</name>
<reference evidence="2 3" key="1">
    <citation type="submission" date="2020-07" db="EMBL/GenBank/DDBJ databases">
        <title>Genus Haemophilus, Bergeys manual.</title>
        <authorList>
            <person name="Noerskov-Lauritsen N."/>
        </authorList>
    </citation>
    <scope>NUCLEOTIDE SEQUENCE [LARGE SCALE GENOMIC DNA]</scope>
    <source>
        <strain evidence="2 3">CCUG30047</strain>
    </source>
</reference>
<organism evidence="2 3">
    <name type="scientific">Haemophilus haemolyticus</name>
    <dbReference type="NCBI Taxonomy" id="726"/>
    <lineage>
        <taxon>Bacteria</taxon>
        <taxon>Pseudomonadati</taxon>
        <taxon>Pseudomonadota</taxon>
        <taxon>Gammaproteobacteria</taxon>
        <taxon>Pasteurellales</taxon>
        <taxon>Pasteurellaceae</taxon>
        <taxon>Haemophilus</taxon>
    </lineage>
</organism>
<keyword evidence="1" id="KW-0812">Transmembrane</keyword>
<dbReference type="Proteomes" id="UP000590599">
    <property type="component" value="Unassembled WGS sequence"/>
</dbReference>
<accession>A0A852PM57</accession>
<evidence type="ECO:0000256" key="1">
    <source>
        <dbReference type="SAM" id="Phobius"/>
    </source>
</evidence>
<dbReference type="RefSeq" id="WP_179227674.1">
    <property type="nucleotide sequence ID" value="NZ_JACBKA010000010.1"/>
</dbReference>
<dbReference type="EMBL" id="JACBKA010000010">
    <property type="protein sequence ID" value="NYA27404.1"/>
    <property type="molecule type" value="Genomic_DNA"/>
</dbReference>
<evidence type="ECO:0000313" key="3">
    <source>
        <dbReference type="Proteomes" id="UP000590599"/>
    </source>
</evidence>
<feature type="transmembrane region" description="Helical" evidence="1">
    <location>
        <begin position="44"/>
        <end position="64"/>
    </location>
</feature>
<comment type="caution">
    <text evidence="2">The sequence shown here is derived from an EMBL/GenBank/DDBJ whole genome shotgun (WGS) entry which is preliminary data.</text>
</comment>
<gene>
    <name evidence="2" type="ORF">HZI69_06090</name>
</gene>
<feature type="transmembrane region" description="Helical" evidence="1">
    <location>
        <begin position="20"/>
        <end position="38"/>
    </location>
</feature>
<feature type="transmembrane region" description="Helical" evidence="1">
    <location>
        <begin position="95"/>
        <end position="116"/>
    </location>
</feature>
<evidence type="ECO:0000313" key="2">
    <source>
        <dbReference type="EMBL" id="NYA27404.1"/>
    </source>
</evidence>
<keyword evidence="1" id="KW-0472">Membrane</keyword>
<protein>
    <submittedName>
        <fullName evidence="2">Uncharacterized protein</fullName>
    </submittedName>
</protein>
<proteinExistence type="predicted"/>
<dbReference type="AlphaFoldDB" id="A0A852PM57"/>
<sequence length="130" mass="15029">MSFLSKTLGGLSRAYYTRQFLFGLIFFIFIVAISYNGYNHTGKISILVTNAILGLICLLLYPYSRFVYESIIEYILGDNVFFINAPLMLVTKLITMAICFIFSIFIAPIGLIYLYFYHSKQEKLQDQNEQ</sequence>
<keyword evidence="1" id="KW-1133">Transmembrane helix</keyword>